<evidence type="ECO:0000256" key="3">
    <source>
        <dbReference type="ARBA" id="ARBA00022759"/>
    </source>
</evidence>
<keyword evidence="5 10" id="KW-0460">Magnesium</keyword>
<evidence type="ECO:0000313" key="12">
    <source>
        <dbReference type="Proteomes" id="UP000295257"/>
    </source>
</evidence>
<keyword evidence="7 10" id="KW-0238">DNA-binding</keyword>
<name>A0A4R5NB87_9LACO</name>
<keyword evidence="3 10" id="KW-0255">Endonuclease</keyword>
<evidence type="ECO:0000256" key="5">
    <source>
        <dbReference type="ARBA" id="ARBA00022842"/>
    </source>
</evidence>
<dbReference type="Gene3D" id="3.100.10.20">
    <property type="entry name" value="CRISPR-associated endonuclease Cas1, N-terminal domain"/>
    <property type="match status" value="1"/>
</dbReference>
<keyword evidence="12" id="KW-1185">Reference proteome</keyword>
<feature type="binding site" evidence="10">
    <location>
        <position position="202"/>
    </location>
    <ligand>
        <name>Mn(2+)</name>
        <dbReference type="ChEBI" id="CHEBI:29035"/>
    </ligand>
</feature>
<evidence type="ECO:0000256" key="8">
    <source>
        <dbReference type="ARBA" id="ARBA00023211"/>
    </source>
</evidence>
<protein>
    <recommendedName>
        <fullName evidence="10">CRISPR-associated endonuclease Cas1</fullName>
        <ecNumber evidence="10">3.1.-.-</ecNumber>
    </recommendedName>
</protein>
<dbReference type="GO" id="GO:0004520">
    <property type="term" value="F:DNA endonuclease activity"/>
    <property type="evidence" value="ECO:0007669"/>
    <property type="project" value="InterPro"/>
</dbReference>
<evidence type="ECO:0000256" key="2">
    <source>
        <dbReference type="ARBA" id="ARBA00022723"/>
    </source>
</evidence>
<accession>A0A4R5NB87</accession>
<keyword evidence="6 10" id="KW-0051">Antiviral defense</keyword>
<feature type="binding site" evidence="10">
    <location>
        <position position="146"/>
    </location>
    <ligand>
        <name>Mn(2+)</name>
        <dbReference type="ChEBI" id="CHEBI:29035"/>
    </ligand>
</feature>
<keyword evidence="1 10" id="KW-0540">Nuclease</keyword>
<reference evidence="11 12" key="1">
    <citation type="journal article" date="2019" name="Appl. Microbiol. Biotechnol.">
        <title>Uncovering carbohydrate metabolism through a genotype-phenotype association study of 56 lactic acid bacteria genomes.</title>
        <authorList>
            <person name="Buron-Moles G."/>
            <person name="Chailyan A."/>
            <person name="Dolejs I."/>
            <person name="Forster J."/>
            <person name="Miks M.H."/>
        </authorList>
    </citation>
    <scope>NUCLEOTIDE SEQUENCE [LARGE SCALE GENOMIC DNA]</scope>
    <source>
        <strain evidence="11 12">ATCC 29644</strain>
    </source>
</reference>
<evidence type="ECO:0000256" key="4">
    <source>
        <dbReference type="ARBA" id="ARBA00022801"/>
    </source>
</evidence>
<dbReference type="InterPro" id="IPR042211">
    <property type="entry name" value="CRISPR-assoc_Cas1_N"/>
</dbReference>
<feature type="binding site" evidence="10">
    <location>
        <position position="217"/>
    </location>
    <ligand>
        <name>Mn(2+)</name>
        <dbReference type="ChEBI" id="CHEBI:29035"/>
    </ligand>
</feature>
<keyword evidence="2 10" id="KW-0479">Metal-binding</keyword>
<gene>
    <name evidence="10" type="primary">cas1</name>
    <name evidence="11" type="ORF">C5L30_001876</name>
</gene>
<sequence>MGWRTIYITQKAKLSYKANHLLIQTNMDIKQIPFHQINCIIIATTQSVITGYLISKLVTENIKVIFCAEDHNPCAELNGYYNNIQRNQNIENQVSWSLPTKQDLWTRVVKNKLQNQRSVLVRADLSPSFLDNEYRFIQENDSSNREAVIARKYFLALFNENFSRGKDTKINAMLNYGYTILLSATNQEIIAQGYLTQLGIHHHSLKNCFNLSSDLMEPFRPFVDDKVFQKSDYNFDEYMKLELVDILNQEISYGSKTFILKNALSQYIRDCISYLDSNQEVEIKKVGFKDEE</sequence>
<dbReference type="InterPro" id="IPR050646">
    <property type="entry name" value="Cas1"/>
</dbReference>
<comment type="function">
    <text evidence="10">CRISPR (clustered regularly interspaced short palindromic repeat), is an adaptive immune system that provides protection against mobile genetic elements (viruses, transposable elements and conjugative plasmids). CRISPR clusters contain spacers, sequences complementary to antecedent mobile elements, and target invading nucleic acids. CRISPR clusters are transcribed and processed into CRISPR RNA (crRNA). Acts as a dsDNA endonuclease. Involved in the integration of spacer DNA into the CRISPR cassette.</text>
</comment>
<comment type="similarity">
    <text evidence="10">Belongs to the CRISPR-associated endonuclease Cas1 family.</text>
</comment>
<dbReference type="InterPro" id="IPR019855">
    <property type="entry name" value="CRISPR-assoc_Cas1_NMENI"/>
</dbReference>
<evidence type="ECO:0000256" key="10">
    <source>
        <dbReference type="HAMAP-Rule" id="MF_01470"/>
    </source>
</evidence>
<dbReference type="InterPro" id="IPR002729">
    <property type="entry name" value="CRISPR-assoc_Cas1"/>
</dbReference>
<dbReference type="GO" id="GO:0051607">
    <property type="term" value="P:defense response to virus"/>
    <property type="evidence" value="ECO:0007669"/>
    <property type="project" value="UniProtKB-UniRule"/>
</dbReference>
<evidence type="ECO:0000256" key="1">
    <source>
        <dbReference type="ARBA" id="ARBA00022722"/>
    </source>
</evidence>
<keyword evidence="4 10" id="KW-0378">Hydrolase</keyword>
<dbReference type="STRING" id="1612.ABB44_04610"/>
<dbReference type="NCBIfam" id="TIGR00287">
    <property type="entry name" value="cas1"/>
    <property type="match status" value="1"/>
</dbReference>
<keyword evidence="8 10" id="KW-0464">Manganese</keyword>
<comment type="cofactor">
    <cofactor evidence="10">
        <name>Mg(2+)</name>
        <dbReference type="ChEBI" id="CHEBI:18420"/>
    </cofactor>
    <cofactor evidence="10">
        <name>Mn(2+)</name>
        <dbReference type="ChEBI" id="CHEBI:29035"/>
    </cofactor>
</comment>
<dbReference type="EMBL" id="PUFN01000029">
    <property type="protein sequence ID" value="TDG69743.1"/>
    <property type="molecule type" value="Genomic_DNA"/>
</dbReference>
<dbReference type="OrthoDB" id="9803119at2"/>
<dbReference type="HAMAP" id="MF_01470">
    <property type="entry name" value="Cas1"/>
    <property type="match status" value="1"/>
</dbReference>
<dbReference type="GO" id="GO:0003677">
    <property type="term" value="F:DNA binding"/>
    <property type="evidence" value="ECO:0007669"/>
    <property type="project" value="UniProtKB-KW"/>
</dbReference>
<dbReference type="InterPro" id="IPR042206">
    <property type="entry name" value="CRISPR-assoc_Cas1_C"/>
</dbReference>
<evidence type="ECO:0000256" key="7">
    <source>
        <dbReference type="ARBA" id="ARBA00023125"/>
    </source>
</evidence>
<dbReference type="GO" id="GO:0016787">
    <property type="term" value="F:hydrolase activity"/>
    <property type="evidence" value="ECO:0007669"/>
    <property type="project" value="UniProtKB-KW"/>
</dbReference>
<organism evidence="11 12">
    <name type="scientific">Companilactobacillus farciminis</name>
    <dbReference type="NCBI Taxonomy" id="1612"/>
    <lineage>
        <taxon>Bacteria</taxon>
        <taxon>Bacillati</taxon>
        <taxon>Bacillota</taxon>
        <taxon>Bacilli</taxon>
        <taxon>Lactobacillales</taxon>
        <taxon>Lactobacillaceae</taxon>
        <taxon>Companilactobacillus</taxon>
    </lineage>
</organism>
<dbReference type="Gene3D" id="1.20.120.920">
    <property type="entry name" value="CRISPR-associated endonuclease Cas1, C-terminal domain"/>
    <property type="match status" value="1"/>
</dbReference>
<dbReference type="Proteomes" id="UP000295257">
    <property type="component" value="Unassembled WGS sequence"/>
</dbReference>
<dbReference type="PANTHER" id="PTHR34353:SF2">
    <property type="entry name" value="CRISPR-ASSOCIATED ENDONUCLEASE CAS1 1"/>
    <property type="match status" value="1"/>
</dbReference>
<evidence type="ECO:0000313" key="11">
    <source>
        <dbReference type="EMBL" id="TDG69743.1"/>
    </source>
</evidence>
<comment type="subunit">
    <text evidence="9 10">Homodimer, forms a heterotetramer with a Cas2 homodimer.</text>
</comment>
<evidence type="ECO:0000256" key="6">
    <source>
        <dbReference type="ARBA" id="ARBA00023118"/>
    </source>
</evidence>
<dbReference type="PANTHER" id="PTHR34353">
    <property type="entry name" value="CRISPR-ASSOCIATED ENDONUCLEASE CAS1 1"/>
    <property type="match status" value="1"/>
</dbReference>
<proteinExistence type="inferred from homology"/>
<evidence type="ECO:0000256" key="9">
    <source>
        <dbReference type="ARBA" id="ARBA00038592"/>
    </source>
</evidence>
<dbReference type="AlphaFoldDB" id="A0A4R5NB87"/>
<dbReference type="EC" id="3.1.-.-" evidence="10"/>
<dbReference type="GO" id="GO:0043571">
    <property type="term" value="P:maintenance of CRISPR repeat elements"/>
    <property type="evidence" value="ECO:0007669"/>
    <property type="project" value="UniProtKB-UniRule"/>
</dbReference>
<dbReference type="RefSeq" id="WP_010018950.1">
    <property type="nucleotide sequence ID" value="NZ_PUFN01000029.1"/>
</dbReference>
<dbReference type="Pfam" id="PF01867">
    <property type="entry name" value="Cas_Cas1"/>
    <property type="match status" value="1"/>
</dbReference>
<dbReference type="GO" id="GO:0046872">
    <property type="term" value="F:metal ion binding"/>
    <property type="evidence" value="ECO:0007669"/>
    <property type="project" value="UniProtKB-UniRule"/>
</dbReference>
<dbReference type="NCBIfam" id="TIGR03639">
    <property type="entry name" value="cas1_NMENI"/>
    <property type="match status" value="1"/>
</dbReference>
<comment type="caution">
    <text evidence="11">The sequence shown here is derived from an EMBL/GenBank/DDBJ whole genome shotgun (WGS) entry which is preliminary data.</text>
</comment>